<dbReference type="Gene3D" id="3.40.720.10">
    <property type="entry name" value="Alkaline Phosphatase, subunit A"/>
    <property type="match status" value="1"/>
</dbReference>
<dbReference type="InterPro" id="IPR006311">
    <property type="entry name" value="TAT_signal"/>
</dbReference>
<dbReference type="InterPro" id="IPR010869">
    <property type="entry name" value="DUF1501"/>
</dbReference>
<keyword evidence="2" id="KW-1185">Reference proteome</keyword>
<gene>
    <name evidence="1" type="ORF">HNQ39_001116</name>
</gene>
<protein>
    <recommendedName>
        <fullName evidence="3">DUF1501 domain-containing protein</fullName>
    </recommendedName>
</protein>
<dbReference type="PROSITE" id="PS51318">
    <property type="entry name" value="TAT"/>
    <property type="match status" value="1"/>
</dbReference>
<dbReference type="InterPro" id="IPR017850">
    <property type="entry name" value="Alkaline_phosphatase_core_sf"/>
</dbReference>
<dbReference type="EMBL" id="JACHGW010000001">
    <property type="protein sequence ID" value="MBB6049354.1"/>
    <property type="molecule type" value="Genomic_DNA"/>
</dbReference>
<accession>A0A7W9W4E6</accession>
<organism evidence="1 2">
    <name type="scientific">Armatimonas rosea</name>
    <dbReference type="NCBI Taxonomy" id="685828"/>
    <lineage>
        <taxon>Bacteria</taxon>
        <taxon>Bacillati</taxon>
        <taxon>Armatimonadota</taxon>
        <taxon>Armatimonadia</taxon>
        <taxon>Armatimonadales</taxon>
        <taxon>Armatimonadaceae</taxon>
        <taxon>Armatimonas</taxon>
    </lineage>
</organism>
<proteinExistence type="predicted"/>
<evidence type="ECO:0008006" key="3">
    <source>
        <dbReference type="Google" id="ProtNLM"/>
    </source>
</evidence>
<sequence>MTYEKEPIDPLIAEWVRLETRRQFLRQGANALGMAALAALGGEAFAKPQISPTRGGQGAKYKTVPGALPKLHFAPKAKHVIYLHMVGGPPQMDLFDYKPEMVKMYDKDLPESIRKGQRLTTMTSGQARFPIAPSKFAFKQHGKSGMWLSELLPNLATKVDDICFIRSMHTEAINHEPAITYMQTGNQVTGRPCLGAWTSYGLGSMNSDLPTFVVLVAQPSNTDQVQAISARLWQSGYLPGEHAACSFRAAGDPILYINNPPGVDPTVRRQTLNGLKALNQLTYQTVGDEETHTRIAQYELAFRMQASVPELTDMKNEPESTYQLYGDAAKKPGSFAYTALMARRMVERGVRFVQVYLNNWDTHANVAGRLPSQCKDIDQACAGLIQDLKNRGLFDETLIIWGGEFGRTIYSQGGLSKENYGRDHHPRCFTMWMAGGGSKGGTVYGETDDFSYNIVKDPCDVHDFHATVLRLLGIDHERFTYKYQGLDQRLTGVEPAKVIKELIA</sequence>
<name>A0A7W9W4E6_ARMRO</name>
<dbReference type="Pfam" id="PF07394">
    <property type="entry name" value="DUF1501"/>
    <property type="match status" value="1"/>
</dbReference>
<dbReference type="PANTHER" id="PTHR43737">
    <property type="entry name" value="BLL7424 PROTEIN"/>
    <property type="match status" value="1"/>
</dbReference>
<evidence type="ECO:0000313" key="1">
    <source>
        <dbReference type="EMBL" id="MBB6049354.1"/>
    </source>
</evidence>
<dbReference type="SUPFAM" id="SSF53649">
    <property type="entry name" value="Alkaline phosphatase-like"/>
    <property type="match status" value="1"/>
</dbReference>
<dbReference type="PANTHER" id="PTHR43737:SF1">
    <property type="entry name" value="DUF1501 DOMAIN-CONTAINING PROTEIN"/>
    <property type="match status" value="1"/>
</dbReference>
<reference evidence="1 2" key="1">
    <citation type="submission" date="2020-08" db="EMBL/GenBank/DDBJ databases">
        <title>Genomic Encyclopedia of Type Strains, Phase IV (KMG-IV): sequencing the most valuable type-strain genomes for metagenomic binning, comparative biology and taxonomic classification.</title>
        <authorList>
            <person name="Goeker M."/>
        </authorList>
    </citation>
    <scope>NUCLEOTIDE SEQUENCE [LARGE SCALE GENOMIC DNA]</scope>
    <source>
        <strain evidence="1 2">DSM 23562</strain>
    </source>
</reference>
<dbReference type="Proteomes" id="UP000520814">
    <property type="component" value="Unassembled WGS sequence"/>
</dbReference>
<evidence type="ECO:0000313" key="2">
    <source>
        <dbReference type="Proteomes" id="UP000520814"/>
    </source>
</evidence>
<comment type="caution">
    <text evidence="1">The sequence shown here is derived from an EMBL/GenBank/DDBJ whole genome shotgun (WGS) entry which is preliminary data.</text>
</comment>
<dbReference type="RefSeq" id="WP_184192963.1">
    <property type="nucleotide sequence ID" value="NZ_JACHGW010000001.1"/>
</dbReference>
<dbReference type="AlphaFoldDB" id="A0A7W9W4E6"/>